<proteinExistence type="predicted"/>
<sequence>MMPLPLTCQEKFELKTFAVSDRGAHRIDDCEATGDRNERQQAFTVVRCTVFSRSTAQTQTPLPVPSPNEKGGGLGTAARSPVELGYLSIMLLQYSNVIPACRRPSYQERGRLLGNRGRFRKVDGQNLPMAFCNLGRRNMTSTAEDRQEDDEDISHPFLT</sequence>
<keyword evidence="3" id="KW-1185">Reference proteome</keyword>
<name>A0A183IGZ5_9BILA</name>
<feature type="region of interest" description="Disordered" evidence="1">
    <location>
        <begin position="138"/>
        <end position="159"/>
    </location>
</feature>
<dbReference type="WBParaSite" id="SBAD_0000302901-mRNA-1">
    <property type="protein sequence ID" value="SBAD_0000302901-mRNA-1"/>
    <property type="gene ID" value="SBAD_0000302901"/>
</dbReference>
<evidence type="ECO:0000256" key="1">
    <source>
        <dbReference type="SAM" id="MobiDB-lite"/>
    </source>
</evidence>
<gene>
    <name evidence="2" type="ORF">SBAD_LOCUS2890</name>
</gene>
<organism evidence="4">
    <name type="scientific">Soboliphyme baturini</name>
    <dbReference type="NCBI Taxonomy" id="241478"/>
    <lineage>
        <taxon>Eukaryota</taxon>
        <taxon>Metazoa</taxon>
        <taxon>Ecdysozoa</taxon>
        <taxon>Nematoda</taxon>
        <taxon>Enoplea</taxon>
        <taxon>Dorylaimia</taxon>
        <taxon>Dioctophymatida</taxon>
        <taxon>Dioctophymatoidea</taxon>
        <taxon>Soboliphymatidae</taxon>
        <taxon>Soboliphyme</taxon>
    </lineage>
</organism>
<reference evidence="2 3" key="2">
    <citation type="submission" date="2018-11" db="EMBL/GenBank/DDBJ databases">
        <authorList>
            <consortium name="Pathogen Informatics"/>
        </authorList>
    </citation>
    <scope>NUCLEOTIDE SEQUENCE [LARGE SCALE GENOMIC DNA]</scope>
</reference>
<reference evidence="4" key="1">
    <citation type="submission" date="2016-06" db="UniProtKB">
        <authorList>
            <consortium name="WormBaseParasite"/>
        </authorList>
    </citation>
    <scope>IDENTIFICATION</scope>
</reference>
<evidence type="ECO:0000313" key="3">
    <source>
        <dbReference type="Proteomes" id="UP000270296"/>
    </source>
</evidence>
<accession>A0A183IGZ5</accession>
<dbReference type="AlphaFoldDB" id="A0A183IGZ5"/>
<dbReference type="EMBL" id="UZAM01007463">
    <property type="protein sequence ID" value="VDO99278.1"/>
    <property type="molecule type" value="Genomic_DNA"/>
</dbReference>
<protein>
    <submittedName>
        <fullName evidence="2 4">Uncharacterized protein</fullName>
    </submittedName>
</protein>
<evidence type="ECO:0000313" key="2">
    <source>
        <dbReference type="EMBL" id="VDO99278.1"/>
    </source>
</evidence>
<dbReference type="Proteomes" id="UP000270296">
    <property type="component" value="Unassembled WGS sequence"/>
</dbReference>
<evidence type="ECO:0000313" key="4">
    <source>
        <dbReference type="WBParaSite" id="SBAD_0000302901-mRNA-1"/>
    </source>
</evidence>